<evidence type="ECO:0000256" key="1">
    <source>
        <dbReference type="ARBA" id="ARBA00023125"/>
    </source>
</evidence>
<dbReference type="EMBL" id="SDGY01000001">
    <property type="protein sequence ID" value="TYC47030.1"/>
    <property type="molecule type" value="Genomic_DNA"/>
</dbReference>
<dbReference type="Pfam" id="PF00440">
    <property type="entry name" value="TetR_N"/>
    <property type="match status" value="1"/>
</dbReference>
<feature type="domain" description="HTH tetR-type" evidence="3">
    <location>
        <begin position="11"/>
        <end position="71"/>
    </location>
</feature>
<dbReference type="OrthoDB" id="9810250at2"/>
<feature type="DNA-binding region" description="H-T-H motif" evidence="2">
    <location>
        <begin position="34"/>
        <end position="53"/>
    </location>
</feature>
<accession>A0A6P2CM09</accession>
<dbReference type="InterPro" id="IPR001647">
    <property type="entry name" value="HTH_TetR"/>
</dbReference>
<protein>
    <submittedName>
        <fullName evidence="4">TetR/AcrR family transcriptional regulator</fullName>
    </submittedName>
</protein>
<keyword evidence="5" id="KW-1185">Reference proteome</keyword>
<evidence type="ECO:0000259" key="3">
    <source>
        <dbReference type="PROSITE" id="PS50977"/>
    </source>
</evidence>
<proteinExistence type="predicted"/>
<dbReference type="PANTHER" id="PTHR43479:SF7">
    <property type="entry name" value="TETR-FAMILY TRANSCRIPTIONAL REGULATOR"/>
    <property type="match status" value="1"/>
</dbReference>
<dbReference type="Proteomes" id="UP000442244">
    <property type="component" value="Unassembled WGS sequence"/>
</dbReference>
<evidence type="ECO:0000313" key="4">
    <source>
        <dbReference type="EMBL" id="TYC47030.1"/>
    </source>
</evidence>
<organism evidence="4 5">
    <name type="scientific">Leuconostoc litchii</name>
    <dbReference type="NCBI Taxonomy" id="1981069"/>
    <lineage>
        <taxon>Bacteria</taxon>
        <taxon>Bacillati</taxon>
        <taxon>Bacillota</taxon>
        <taxon>Bacilli</taxon>
        <taxon>Lactobacillales</taxon>
        <taxon>Lactobacillaceae</taxon>
        <taxon>Leuconostoc</taxon>
    </lineage>
</organism>
<dbReference type="InterPro" id="IPR009057">
    <property type="entry name" value="Homeodomain-like_sf"/>
</dbReference>
<dbReference type="GO" id="GO:0003677">
    <property type="term" value="F:DNA binding"/>
    <property type="evidence" value="ECO:0007669"/>
    <property type="project" value="UniProtKB-UniRule"/>
</dbReference>
<dbReference type="SUPFAM" id="SSF46689">
    <property type="entry name" value="Homeodomain-like"/>
    <property type="match status" value="1"/>
</dbReference>
<evidence type="ECO:0000256" key="2">
    <source>
        <dbReference type="PROSITE-ProRule" id="PRU00335"/>
    </source>
</evidence>
<comment type="caution">
    <text evidence="4">The sequence shown here is derived from an EMBL/GenBank/DDBJ whole genome shotgun (WGS) entry which is preliminary data.</text>
</comment>
<dbReference type="InterPro" id="IPR039532">
    <property type="entry name" value="TetR_C_Firmicutes"/>
</dbReference>
<reference evidence="4 5" key="1">
    <citation type="submission" date="2019-01" db="EMBL/GenBank/DDBJ databases">
        <title>Leuconostoc litchii sp. nov., a novel lactic acid bacterium isolated from lychee.</title>
        <authorList>
            <person name="Wang L.-T."/>
        </authorList>
    </citation>
    <scope>NUCLEOTIDE SEQUENCE [LARGE SCALE GENOMIC DNA]</scope>
    <source>
        <strain evidence="4 5">MB7</strain>
    </source>
</reference>
<keyword evidence="1 2" id="KW-0238">DNA-binding</keyword>
<dbReference type="AlphaFoldDB" id="A0A6P2CM09"/>
<dbReference type="Gene3D" id="1.10.357.10">
    <property type="entry name" value="Tetracycline Repressor, domain 2"/>
    <property type="match status" value="1"/>
</dbReference>
<dbReference type="RefSeq" id="WP_148604448.1">
    <property type="nucleotide sequence ID" value="NZ_BSUV01000001.1"/>
</dbReference>
<gene>
    <name evidence="4" type="ORF">ESZ47_02535</name>
</gene>
<dbReference type="PANTHER" id="PTHR43479">
    <property type="entry name" value="ACREF/ENVCD OPERON REPRESSOR-RELATED"/>
    <property type="match status" value="1"/>
</dbReference>
<dbReference type="InterPro" id="IPR050624">
    <property type="entry name" value="HTH-type_Tx_Regulator"/>
</dbReference>
<dbReference type="PROSITE" id="PS50977">
    <property type="entry name" value="HTH_TETR_2"/>
    <property type="match status" value="1"/>
</dbReference>
<dbReference type="Pfam" id="PF14278">
    <property type="entry name" value="TetR_C_8"/>
    <property type="match status" value="1"/>
</dbReference>
<sequence length="191" mass="22906">MTINKNDLRYKQTDEKIRKEFIKLLQTIGYHKITISKLISKTQINRSTFYDHFLDKEDLMKQLQIDLIVKLTDNLPEINVYNLDNKSIVDERIETIINRVYVNKEFFKLYFSEKSDGLFFNRFSNFSEKLLIQTDLIENIVIPEVYVFSMIESVMINLIQSWIKRNFMETPEEFSKIISKILPDIFKSLIR</sequence>
<evidence type="ECO:0000313" key="5">
    <source>
        <dbReference type="Proteomes" id="UP000442244"/>
    </source>
</evidence>
<name>A0A6P2CM09_9LACO</name>